<dbReference type="AlphaFoldDB" id="A0A8J2EN50"/>
<evidence type="ECO:0000313" key="1">
    <source>
        <dbReference type="EMBL" id="CAG5075173.1"/>
    </source>
</evidence>
<name>A0A8J2EN50_COTCN</name>
<dbReference type="Proteomes" id="UP000786811">
    <property type="component" value="Unassembled WGS sequence"/>
</dbReference>
<reference evidence="1" key="1">
    <citation type="submission" date="2021-04" db="EMBL/GenBank/DDBJ databases">
        <authorList>
            <person name="Chebbi M.A.C M."/>
        </authorList>
    </citation>
    <scope>NUCLEOTIDE SEQUENCE</scope>
</reference>
<accession>A0A8J2EN50</accession>
<dbReference type="EMBL" id="CAJNRD030001116">
    <property type="protein sequence ID" value="CAG5075173.1"/>
    <property type="molecule type" value="Genomic_DNA"/>
</dbReference>
<gene>
    <name evidence="1" type="ORF">HICCMSTLAB_LOCUS1327</name>
</gene>
<evidence type="ECO:0000313" key="2">
    <source>
        <dbReference type="Proteomes" id="UP000786811"/>
    </source>
</evidence>
<protein>
    <submittedName>
        <fullName evidence="1">Uncharacterized protein</fullName>
    </submittedName>
</protein>
<comment type="caution">
    <text evidence="1">The sequence shown here is derived from an EMBL/GenBank/DDBJ whole genome shotgun (WGS) entry which is preliminary data.</text>
</comment>
<keyword evidence="2" id="KW-1185">Reference proteome</keyword>
<proteinExistence type="predicted"/>
<dbReference type="OrthoDB" id="7553311at2759"/>
<organism evidence="1 2">
    <name type="scientific">Cotesia congregata</name>
    <name type="common">Parasitoid wasp</name>
    <name type="synonym">Apanteles congregatus</name>
    <dbReference type="NCBI Taxonomy" id="51543"/>
    <lineage>
        <taxon>Eukaryota</taxon>
        <taxon>Metazoa</taxon>
        <taxon>Ecdysozoa</taxon>
        <taxon>Arthropoda</taxon>
        <taxon>Hexapoda</taxon>
        <taxon>Insecta</taxon>
        <taxon>Pterygota</taxon>
        <taxon>Neoptera</taxon>
        <taxon>Endopterygota</taxon>
        <taxon>Hymenoptera</taxon>
        <taxon>Apocrita</taxon>
        <taxon>Ichneumonoidea</taxon>
        <taxon>Braconidae</taxon>
        <taxon>Microgastrinae</taxon>
        <taxon>Cotesia</taxon>
    </lineage>
</organism>
<sequence>MQKVQNRAIEANSMLETLGWMTIKQRMIYNCCMLIYKILINEEPKYLFNHIISEEAMTNIITTLEMSFQLTFHIQEHMRLKIDKSDAFKLDFLIRESYSNR</sequence>